<evidence type="ECO:0000313" key="5">
    <source>
        <dbReference type="Proteomes" id="UP000216352"/>
    </source>
</evidence>
<dbReference type="RefSeq" id="WP_072723509.1">
    <property type="nucleotide sequence ID" value="NZ_BDIS01000001.1"/>
</dbReference>
<dbReference type="EMBL" id="MWWX01000010">
    <property type="protein sequence ID" value="OZG61331.1"/>
    <property type="molecule type" value="Genomic_DNA"/>
</dbReference>
<dbReference type="Pfam" id="PF00535">
    <property type="entry name" value="Glycos_transf_2"/>
    <property type="match status" value="1"/>
</dbReference>
<dbReference type="PANTHER" id="PTHR22916:SF51">
    <property type="entry name" value="GLYCOSYLTRANSFERASE EPSH-RELATED"/>
    <property type="match status" value="1"/>
</dbReference>
<dbReference type="STRING" id="1603886.GCA_001895165_00138"/>
<evidence type="ECO:0000313" key="4">
    <source>
        <dbReference type="EMBL" id="OZG61331.1"/>
    </source>
</evidence>
<dbReference type="Proteomes" id="UP000216352">
    <property type="component" value="Unassembled WGS sequence"/>
</dbReference>
<keyword evidence="1" id="KW-0328">Glycosyltransferase</keyword>
<evidence type="ECO:0000256" key="1">
    <source>
        <dbReference type="ARBA" id="ARBA00022676"/>
    </source>
</evidence>
<organism evidence="4 5">
    <name type="scientific">Bifidobacterium lemurum</name>
    <dbReference type="NCBI Taxonomy" id="1603886"/>
    <lineage>
        <taxon>Bacteria</taxon>
        <taxon>Bacillati</taxon>
        <taxon>Actinomycetota</taxon>
        <taxon>Actinomycetes</taxon>
        <taxon>Bifidobacteriales</taxon>
        <taxon>Bifidobacteriaceae</taxon>
        <taxon>Bifidobacterium</taxon>
    </lineage>
</organism>
<comment type="caution">
    <text evidence="4">The sequence shown here is derived from an EMBL/GenBank/DDBJ whole genome shotgun (WGS) entry which is preliminary data.</text>
</comment>
<feature type="domain" description="Glycosyltransferase 2-like" evidence="3">
    <location>
        <begin position="11"/>
        <end position="139"/>
    </location>
</feature>
<dbReference type="OrthoDB" id="3171021at2"/>
<reference evidence="4 5" key="1">
    <citation type="journal article" date="2017" name="BMC Genomics">
        <title>Comparative genomic and phylogenomic analyses of the Bifidobacteriaceae family.</title>
        <authorList>
            <person name="Lugli G.A."/>
            <person name="Milani C."/>
            <person name="Turroni F."/>
            <person name="Duranti S."/>
            <person name="Mancabelli L."/>
            <person name="Mangifesta M."/>
            <person name="Ferrario C."/>
            <person name="Modesto M."/>
            <person name="Mattarelli P."/>
            <person name="Jiri K."/>
            <person name="van Sinderen D."/>
            <person name="Ventura M."/>
        </authorList>
    </citation>
    <scope>NUCLEOTIDE SEQUENCE [LARGE SCALE GENOMIC DNA]</scope>
    <source>
        <strain evidence="4 5">DSM 28807</strain>
    </source>
</reference>
<dbReference type="CDD" id="cd00761">
    <property type="entry name" value="Glyco_tranf_GTA_type"/>
    <property type="match status" value="1"/>
</dbReference>
<name>A0A261FQ69_9BIFI</name>
<accession>A0A261FQ69</accession>
<keyword evidence="5" id="KW-1185">Reference proteome</keyword>
<dbReference type="AlphaFoldDB" id="A0A261FQ69"/>
<dbReference type="InterPro" id="IPR001173">
    <property type="entry name" value="Glyco_trans_2-like"/>
</dbReference>
<gene>
    <name evidence="4" type="ORF">BLEM_1543</name>
</gene>
<protein>
    <submittedName>
        <fullName evidence="4">Glycosyl transferase family 2</fullName>
    </submittedName>
</protein>
<dbReference type="InterPro" id="IPR029044">
    <property type="entry name" value="Nucleotide-diphossugar_trans"/>
</dbReference>
<proteinExistence type="predicted"/>
<keyword evidence="2 4" id="KW-0808">Transferase</keyword>
<dbReference type="GO" id="GO:0016757">
    <property type="term" value="F:glycosyltransferase activity"/>
    <property type="evidence" value="ECO:0007669"/>
    <property type="project" value="UniProtKB-KW"/>
</dbReference>
<evidence type="ECO:0000256" key="2">
    <source>
        <dbReference type="ARBA" id="ARBA00022679"/>
    </source>
</evidence>
<sequence length="346" mass="39379">MEQQGEKPVVSVIVPVYGVEQYLEKSVSSIVDQTYQALDIVLVDDGSPDNCPALCDAWAERDNRIRVVHKVNGGLGSARNAGLDIAYGTYVCFIDSDDYIEPDMIETMTRQALSHQAQMVICGTINERYDCGKYSLLGTNTMTFAATECNDEVKSLIPTLMQSSYCIPAWNKLYWKAFLDECKARFDETVNVGEDSLFNVSLYTNLDRLVCIPDAAYHYISRSGSLCNRFNPRWFIDRRKLYAHERVLLRDWSDQALNLFANEFVFQTGVILSFLYEDCSKETKRLRRAMIQTIADDELVKQVCREIQTAGLRNEITKRVLDTNNPLILSAYGWAVAFVKRIRGGR</sequence>
<dbReference type="Gene3D" id="3.90.550.10">
    <property type="entry name" value="Spore Coat Polysaccharide Biosynthesis Protein SpsA, Chain A"/>
    <property type="match status" value="1"/>
</dbReference>
<dbReference type="SUPFAM" id="SSF53448">
    <property type="entry name" value="Nucleotide-diphospho-sugar transferases"/>
    <property type="match status" value="1"/>
</dbReference>
<evidence type="ECO:0000259" key="3">
    <source>
        <dbReference type="Pfam" id="PF00535"/>
    </source>
</evidence>
<dbReference type="PANTHER" id="PTHR22916">
    <property type="entry name" value="GLYCOSYLTRANSFERASE"/>
    <property type="match status" value="1"/>
</dbReference>